<dbReference type="Pfam" id="PF07963">
    <property type="entry name" value="N_methyl"/>
    <property type="match status" value="1"/>
</dbReference>
<dbReference type="GO" id="GO:0015627">
    <property type="term" value="C:type II protein secretion system complex"/>
    <property type="evidence" value="ECO:0007669"/>
    <property type="project" value="InterPro"/>
</dbReference>
<evidence type="ECO:0000256" key="1">
    <source>
        <dbReference type="ARBA" id="ARBA00022481"/>
    </source>
</evidence>
<protein>
    <submittedName>
        <fullName evidence="3">Uncharacterized protein</fullName>
    </submittedName>
</protein>
<dbReference type="STRING" id="313628.LNTAR_20062"/>
<dbReference type="SUPFAM" id="SSF54523">
    <property type="entry name" value="Pili subunits"/>
    <property type="match status" value="1"/>
</dbReference>
<dbReference type="PRINTS" id="PR00813">
    <property type="entry name" value="BCTERIALGSPG"/>
</dbReference>
<sequence>MEKLKSLMPKHGNKVKKIRGAFTLIEVLVAIAIIGILASMLLPVLSKARKTARRVLCINNLKQCATVIHIYAEDNDYSAAKTWSSASPDRFNHVNPGYDLRTQLGSYLNDNFETWMCPSVSTSTPINDPANTSEWRFNYLYLPGSQQVGDTARKLNENDGGDLLMTDSAYTWNSDWRTNHSLGGRLWTPFSFNPSLAMFADGYAEGVHGVYMDGHARWSSKLRATPTYSYNSTYYLPVD</sequence>
<keyword evidence="1" id="KW-0488">Methylation</keyword>
<keyword evidence="2" id="KW-1133">Transmembrane helix</keyword>
<dbReference type="AlphaFoldDB" id="A6DPV7"/>
<keyword evidence="2" id="KW-0472">Membrane</keyword>
<evidence type="ECO:0000256" key="2">
    <source>
        <dbReference type="SAM" id="Phobius"/>
    </source>
</evidence>
<name>A6DPV7_9BACT</name>
<dbReference type="NCBIfam" id="TIGR02532">
    <property type="entry name" value="IV_pilin_GFxxxE"/>
    <property type="match status" value="1"/>
</dbReference>
<keyword evidence="4" id="KW-1185">Reference proteome</keyword>
<keyword evidence="2" id="KW-0812">Transmembrane</keyword>
<dbReference type="eggNOG" id="COG2165">
    <property type="taxonomic scope" value="Bacteria"/>
</dbReference>
<evidence type="ECO:0000313" key="4">
    <source>
        <dbReference type="Proteomes" id="UP000004947"/>
    </source>
</evidence>
<dbReference type="EMBL" id="ABCK01000017">
    <property type="protein sequence ID" value="EDM26402.1"/>
    <property type="molecule type" value="Genomic_DNA"/>
</dbReference>
<accession>A6DPV7</accession>
<dbReference type="PANTHER" id="PTHR30093">
    <property type="entry name" value="GENERAL SECRETION PATHWAY PROTEIN G"/>
    <property type="match status" value="1"/>
</dbReference>
<dbReference type="InterPro" id="IPR045584">
    <property type="entry name" value="Pilin-like"/>
</dbReference>
<comment type="caution">
    <text evidence="3">The sequence shown here is derived from an EMBL/GenBank/DDBJ whole genome shotgun (WGS) entry which is preliminary data.</text>
</comment>
<dbReference type="Proteomes" id="UP000004947">
    <property type="component" value="Unassembled WGS sequence"/>
</dbReference>
<dbReference type="InterPro" id="IPR012902">
    <property type="entry name" value="N_methyl_site"/>
</dbReference>
<gene>
    <name evidence="3" type="ORF">LNTAR_20062</name>
</gene>
<proteinExistence type="predicted"/>
<dbReference type="InterPro" id="IPR000983">
    <property type="entry name" value="Bac_GSPG_pilin"/>
</dbReference>
<evidence type="ECO:0000313" key="3">
    <source>
        <dbReference type="EMBL" id="EDM26402.1"/>
    </source>
</evidence>
<organism evidence="3 4">
    <name type="scientific">Lentisphaera araneosa HTCC2155</name>
    <dbReference type="NCBI Taxonomy" id="313628"/>
    <lineage>
        <taxon>Bacteria</taxon>
        <taxon>Pseudomonadati</taxon>
        <taxon>Lentisphaerota</taxon>
        <taxon>Lentisphaeria</taxon>
        <taxon>Lentisphaerales</taxon>
        <taxon>Lentisphaeraceae</taxon>
        <taxon>Lentisphaera</taxon>
    </lineage>
</organism>
<feature type="transmembrane region" description="Helical" evidence="2">
    <location>
        <begin position="21"/>
        <end position="45"/>
    </location>
</feature>
<reference evidence="3 4" key="1">
    <citation type="journal article" date="2010" name="J. Bacteriol.">
        <title>Genome sequence of Lentisphaera araneosa HTCC2155T, the type species of the order Lentisphaerales in the phylum Lentisphaerae.</title>
        <authorList>
            <person name="Thrash J.C."/>
            <person name="Cho J.C."/>
            <person name="Vergin K.L."/>
            <person name="Morris R.M."/>
            <person name="Giovannoni S.J."/>
        </authorList>
    </citation>
    <scope>NUCLEOTIDE SEQUENCE [LARGE SCALE GENOMIC DNA]</scope>
    <source>
        <strain evidence="3 4">HTCC2155</strain>
    </source>
</reference>
<dbReference type="Gene3D" id="3.30.700.10">
    <property type="entry name" value="Glycoprotein, Type 4 Pilin"/>
    <property type="match status" value="1"/>
</dbReference>
<dbReference type="GO" id="GO:0015628">
    <property type="term" value="P:protein secretion by the type II secretion system"/>
    <property type="evidence" value="ECO:0007669"/>
    <property type="project" value="InterPro"/>
</dbReference>